<proteinExistence type="predicted"/>
<protein>
    <submittedName>
        <fullName evidence="1">Uncharacterized protein</fullName>
    </submittedName>
</protein>
<dbReference type="Proteomes" id="UP001600943">
    <property type="component" value="Unassembled WGS sequence"/>
</dbReference>
<comment type="caution">
    <text evidence="1">The sequence shown here is derived from an EMBL/GenBank/DDBJ whole genome shotgun (WGS) entry which is preliminary data.</text>
</comment>
<evidence type="ECO:0000313" key="1">
    <source>
        <dbReference type="EMBL" id="GAA6406367.1"/>
    </source>
</evidence>
<accession>A0ABQ0B4I6</accession>
<reference evidence="1 2" key="1">
    <citation type="submission" date="2024-04" db="EMBL/GenBank/DDBJ databases">
        <title>Defined microbial consortia suppress multidrug-resistant proinflammatory Enterobacteriaceae via ecological control.</title>
        <authorList>
            <person name="Furuichi M."/>
            <person name="Kawaguchi T."/>
            <person name="Pust M."/>
            <person name="Yasuma K."/>
            <person name="Plichta D."/>
            <person name="Hasegawa N."/>
            <person name="Ohya T."/>
            <person name="Bhattarai S."/>
            <person name="Sasajima S."/>
            <person name="Aoto Y."/>
            <person name="Tuganbaev T."/>
            <person name="Yaginuma M."/>
            <person name="Ueda M."/>
            <person name="Okahashi N."/>
            <person name="Amafuji K."/>
            <person name="Kiridooshi Y."/>
            <person name="Sugita K."/>
            <person name="Strazar M."/>
            <person name="Skelly A."/>
            <person name="Suda W."/>
            <person name="Hattori M."/>
            <person name="Nakamoto N."/>
            <person name="Caballero S."/>
            <person name="Norman J."/>
            <person name="Olle B."/>
            <person name="Tanoue T."/>
            <person name="Arita M."/>
            <person name="Bucci V."/>
            <person name="Atarashi K."/>
            <person name="Xavier R."/>
            <person name="Honda K."/>
        </authorList>
    </citation>
    <scope>NUCLEOTIDE SEQUENCE [LARGE SCALE GENOMIC DNA]</scope>
    <source>
        <strain evidence="2">k04-0078-D8-1</strain>
    </source>
</reference>
<name>A0ABQ0B4I6_9FIRM</name>
<dbReference type="EMBL" id="BAABYW010000001">
    <property type="protein sequence ID" value="GAA6406367.1"/>
    <property type="molecule type" value="Genomic_DNA"/>
</dbReference>
<evidence type="ECO:0000313" key="2">
    <source>
        <dbReference type="Proteomes" id="UP001600943"/>
    </source>
</evidence>
<organism evidence="1 2">
    <name type="scientific">Blautia hominis</name>
    <dbReference type="NCBI Taxonomy" id="2025493"/>
    <lineage>
        <taxon>Bacteria</taxon>
        <taxon>Bacillati</taxon>
        <taxon>Bacillota</taxon>
        <taxon>Clostridia</taxon>
        <taxon>Lachnospirales</taxon>
        <taxon>Lachnospiraceae</taxon>
        <taxon>Blautia</taxon>
    </lineage>
</organism>
<sequence>MEKNQYKIRLKELKELYDIGKKVSLVSGSKRATTIKSAQAEKVVEKVLLHCNSIIKLFNIGQNEYSELDIALIASATRNIMDAANVYFYISERGISDEEVNFRYNLQLLNYNKNIKEIYKKLSFPMDSFRMKLDDMSFVIEEIKNSSIYSTASNKEKSIILSGKQFYNRKRVGIFSQDLESAIFNILSNSTHSFYIGLSNNSVKKSIVFSSYIDSLMLSIISVETAILYVANIINDYLLLRRQLSKIITQPERIRIKDLMKIDYINNYLEFKKCDFAKDIF</sequence>
<dbReference type="RefSeq" id="WP_390403310.1">
    <property type="nucleotide sequence ID" value="NZ_BAABYW010000001.1"/>
</dbReference>
<keyword evidence="2" id="KW-1185">Reference proteome</keyword>
<gene>
    <name evidence="1" type="ORF">K040078D81_04840</name>
</gene>